<name>A0A0E3M769_CLOSL</name>
<keyword evidence="2" id="KW-1185">Reference proteome</keyword>
<evidence type="ECO:0000313" key="2">
    <source>
        <dbReference type="Proteomes" id="UP000033115"/>
    </source>
</evidence>
<protein>
    <submittedName>
        <fullName evidence="1">Uncharacterized protein</fullName>
    </submittedName>
</protein>
<sequence>MENAKPKMPVIKLDNINVSEFFKNLSLTKIKPHLHQIISIYIYAFNLKSIISDKFYAILKLKII</sequence>
<proteinExistence type="predicted"/>
<dbReference type="STRING" id="1548.CSCA_1328"/>
<accession>A0A0E3M769</accession>
<dbReference type="EMBL" id="CP009933">
    <property type="protein sequence ID" value="AKA68453.1"/>
    <property type="molecule type" value="Genomic_DNA"/>
</dbReference>
<reference evidence="1 2" key="1">
    <citation type="journal article" date="2015" name="J. Biotechnol.">
        <title>Complete genome sequence of a malodorant-producing acetogen, Clostridium scatologenes ATCC 25775(T).</title>
        <authorList>
            <person name="Zhu Z."/>
            <person name="Guo T."/>
            <person name="Zheng H."/>
            <person name="Song T."/>
            <person name="Ouyang P."/>
            <person name="Xie J."/>
        </authorList>
    </citation>
    <scope>NUCLEOTIDE SEQUENCE [LARGE SCALE GENOMIC DNA]</scope>
    <source>
        <strain evidence="1 2">ATCC 25775</strain>
    </source>
</reference>
<dbReference type="AlphaFoldDB" id="A0A0E3M769"/>
<gene>
    <name evidence="1" type="ORF">CSCA_1328</name>
</gene>
<dbReference type="KEGG" id="csq:CSCA_1328"/>
<evidence type="ECO:0000313" key="1">
    <source>
        <dbReference type="EMBL" id="AKA68453.1"/>
    </source>
</evidence>
<organism evidence="1 2">
    <name type="scientific">Clostridium scatologenes</name>
    <dbReference type="NCBI Taxonomy" id="1548"/>
    <lineage>
        <taxon>Bacteria</taxon>
        <taxon>Bacillati</taxon>
        <taxon>Bacillota</taxon>
        <taxon>Clostridia</taxon>
        <taxon>Eubacteriales</taxon>
        <taxon>Clostridiaceae</taxon>
        <taxon>Clostridium</taxon>
    </lineage>
</organism>
<dbReference type="HOGENOM" id="CLU_2859871_0_0_9"/>
<dbReference type="Proteomes" id="UP000033115">
    <property type="component" value="Chromosome"/>
</dbReference>